<organism evidence="2 3">
    <name type="scientific">Candidatus Limivivens merdigallinarum</name>
    <dbReference type="NCBI Taxonomy" id="2840859"/>
    <lineage>
        <taxon>Bacteria</taxon>
        <taxon>Bacillati</taxon>
        <taxon>Bacillota</taxon>
        <taxon>Clostridia</taxon>
        <taxon>Lachnospirales</taxon>
        <taxon>Lachnospiraceae</taxon>
        <taxon>Lachnospiraceae incertae sedis</taxon>
        <taxon>Candidatus Limivivens</taxon>
    </lineage>
</organism>
<reference evidence="2" key="1">
    <citation type="submission" date="2020-10" db="EMBL/GenBank/DDBJ databases">
        <authorList>
            <person name="Gilroy R."/>
        </authorList>
    </citation>
    <scope>NUCLEOTIDE SEQUENCE</scope>
    <source>
        <strain evidence="2">ChiSjej3B21-11622</strain>
    </source>
</reference>
<evidence type="ECO:0000259" key="1">
    <source>
        <dbReference type="Pfam" id="PF00561"/>
    </source>
</evidence>
<dbReference type="PANTHER" id="PTHR43798:SF33">
    <property type="entry name" value="HYDROLASE, PUTATIVE (AFU_ORTHOLOGUE AFUA_2G14860)-RELATED"/>
    <property type="match status" value="1"/>
</dbReference>
<protein>
    <submittedName>
        <fullName evidence="2">Alpha/beta hydrolase</fullName>
    </submittedName>
</protein>
<gene>
    <name evidence="2" type="ORF">IAB26_14845</name>
</gene>
<reference evidence="2" key="2">
    <citation type="journal article" date="2021" name="PeerJ">
        <title>Extensive microbial diversity within the chicken gut microbiome revealed by metagenomics and culture.</title>
        <authorList>
            <person name="Gilroy R."/>
            <person name="Ravi A."/>
            <person name="Getino M."/>
            <person name="Pursley I."/>
            <person name="Horton D.L."/>
            <person name="Alikhan N.F."/>
            <person name="Baker D."/>
            <person name="Gharbi K."/>
            <person name="Hall N."/>
            <person name="Watson M."/>
            <person name="Adriaenssens E.M."/>
            <person name="Foster-Nyarko E."/>
            <person name="Jarju S."/>
            <person name="Secka A."/>
            <person name="Antonio M."/>
            <person name="Oren A."/>
            <person name="Chaudhuri R.R."/>
            <person name="La Ragione R."/>
            <person name="Hildebrand F."/>
            <person name="Pallen M.J."/>
        </authorList>
    </citation>
    <scope>NUCLEOTIDE SEQUENCE</scope>
    <source>
        <strain evidence="2">ChiSjej3B21-11622</strain>
    </source>
</reference>
<dbReference type="SUPFAM" id="SSF53474">
    <property type="entry name" value="alpha/beta-Hydrolases"/>
    <property type="match status" value="1"/>
</dbReference>
<accession>A0A9D0ZXU9</accession>
<dbReference type="Gene3D" id="3.40.50.1820">
    <property type="entry name" value="alpha/beta hydrolase"/>
    <property type="match status" value="1"/>
</dbReference>
<dbReference type="Proteomes" id="UP000886886">
    <property type="component" value="Unassembled WGS sequence"/>
</dbReference>
<dbReference type="InterPro" id="IPR029058">
    <property type="entry name" value="AB_hydrolase_fold"/>
</dbReference>
<dbReference type="Pfam" id="PF00561">
    <property type="entry name" value="Abhydrolase_1"/>
    <property type="match status" value="1"/>
</dbReference>
<sequence length="255" mass="28900">MTKPDYDGYVSVSDTRLYYRLYGKGHPHTLLFLHGNGEDWHCFENQVEPFSKDYQVILLDSRGHGKSDHGEGTLTLRRMAADIPVFLRKLNLKQVTLIGFSDGANVSLLAALHSSFPFEALVLAGGNLFPKGIRFRDQFPFILNYYRYCFTPFLSKEKQREKEYLSLMVREPCIQPDSLKRITCPVLVLAGSRDMIKRSHTHLIARSLPNATLSILPGADHFLFGRFAEETNAKILSFLQELSLDPAKPLHAASI</sequence>
<evidence type="ECO:0000313" key="2">
    <source>
        <dbReference type="EMBL" id="HIQ97824.1"/>
    </source>
</evidence>
<evidence type="ECO:0000313" key="3">
    <source>
        <dbReference type="Proteomes" id="UP000886886"/>
    </source>
</evidence>
<dbReference type="InterPro" id="IPR050266">
    <property type="entry name" value="AB_hydrolase_sf"/>
</dbReference>
<proteinExistence type="predicted"/>
<dbReference type="EMBL" id="DVFT01000220">
    <property type="protein sequence ID" value="HIQ97824.1"/>
    <property type="molecule type" value="Genomic_DNA"/>
</dbReference>
<keyword evidence="2" id="KW-0378">Hydrolase</keyword>
<dbReference type="GO" id="GO:0016020">
    <property type="term" value="C:membrane"/>
    <property type="evidence" value="ECO:0007669"/>
    <property type="project" value="TreeGrafter"/>
</dbReference>
<name>A0A9D0ZXU9_9FIRM</name>
<dbReference type="InterPro" id="IPR000073">
    <property type="entry name" value="AB_hydrolase_1"/>
</dbReference>
<dbReference type="AlphaFoldDB" id="A0A9D0ZXU9"/>
<dbReference type="GO" id="GO:0016787">
    <property type="term" value="F:hydrolase activity"/>
    <property type="evidence" value="ECO:0007669"/>
    <property type="project" value="UniProtKB-KW"/>
</dbReference>
<dbReference type="PANTHER" id="PTHR43798">
    <property type="entry name" value="MONOACYLGLYCEROL LIPASE"/>
    <property type="match status" value="1"/>
</dbReference>
<feature type="domain" description="AB hydrolase-1" evidence="1">
    <location>
        <begin position="29"/>
        <end position="147"/>
    </location>
</feature>
<comment type="caution">
    <text evidence="2">The sequence shown here is derived from an EMBL/GenBank/DDBJ whole genome shotgun (WGS) entry which is preliminary data.</text>
</comment>